<reference evidence="1" key="1">
    <citation type="submission" date="2019-11" db="EMBL/GenBank/DDBJ databases">
        <title>Bipolaris sorokiniana Genome sequencing.</title>
        <authorList>
            <person name="Wang H."/>
        </authorList>
    </citation>
    <scope>NUCLEOTIDE SEQUENCE</scope>
</reference>
<dbReference type="AlphaFoldDB" id="A0A8H5ZEA7"/>
<evidence type="ECO:0000313" key="1">
    <source>
        <dbReference type="EMBL" id="KAF5848666.1"/>
    </source>
</evidence>
<gene>
    <name evidence="1" type="ORF">GGP41_009803</name>
</gene>
<organism evidence="1 2">
    <name type="scientific">Cochliobolus sativus</name>
    <name type="common">Common root rot and spot blotch fungus</name>
    <name type="synonym">Bipolaris sorokiniana</name>
    <dbReference type="NCBI Taxonomy" id="45130"/>
    <lineage>
        <taxon>Eukaryota</taxon>
        <taxon>Fungi</taxon>
        <taxon>Dikarya</taxon>
        <taxon>Ascomycota</taxon>
        <taxon>Pezizomycotina</taxon>
        <taxon>Dothideomycetes</taxon>
        <taxon>Pleosporomycetidae</taxon>
        <taxon>Pleosporales</taxon>
        <taxon>Pleosporineae</taxon>
        <taxon>Pleosporaceae</taxon>
        <taxon>Bipolaris</taxon>
    </lineage>
</organism>
<proteinExistence type="predicted"/>
<protein>
    <submittedName>
        <fullName evidence="1">Uncharacterized protein</fullName>
    </submittedName>
</protein>
<sequence>MPPQLARQGTKLRIRTIEPLPLIADLSSNTFFKRDFSPAPRHTTTIQRLPGSQTWPRLSPFPVFQHDHLWALLLPPRLPLNLLPSLPT</sequence>
<dbReference type="Proteomes" id="UP000624244">
    <property type="component" value="Unassembled WGS sequence"/>
</dbReference>
<dbReference type="EMBL" id="WNKQ01000010">
    <property type="protein sequence ID" value="KAF5848666.1"/>
    <property type="molecule type" value="Genomic_DNA"/>
</dbReference>
<evidence type="ECO:0000313" key="2">
    <source>
        <dbReference type="Proteomes" id="UP000624244"/>
    </source>
</evidence>
<accession>A0A8H5ZEA7</accession>
<comment type="caution">
    <text evidence="1">The sequence shown here is derived from an EMBL/GenBank/DDBJ whole genome shotgun (WGS) entry which is preliminary data.</text>
</comment>
<name>A0A8H5ZEA7_COCSA</name>